<dbReference type="EMBL" id="FTLG01000034">
    <property type="protein sequence ID" value="SIP71916.1"/>
    <property type="molecule type" value="Genomic_DNA"/>
</dbReference>
<proteinExistence type="predicted"/>
<organism evidence="1 2">
    <name type="scientific">Xenorhabdus innexi</name>
    <dbReference type="NCBI Taxonomy" id="290109"/>
    <lineage>
        <taxon>Bacteria</taxon>
        <taxon>Pseudomonadati</taxon>
        <taxon>Pseudomonadota</taxon>
        <taxon>Gammaproteobacteria</taxon>
        <taxon>Enterobacterales</taxon>
        <taxon>Morganellaceae</taxon>
        <taxon>Xenorhabdus</taxon>
    </lineage>
</organism>
<sequence>MDTFTISHAREELDAEFADIVSLFDKSNKELTNR</sequence>
<evidence type="ECO:0000313" key="1">
    <source>
        <dbReference type="EMBL" id="SIP71916.1"/>
    </source>
</evidence>
<evidence type="ECO:0000313" key="2">
    <source>
        <dbReference type="Proteomes" id="UP000196435"/>
    </source>
</evidence>
<dbReference type="Proteomes" id="UP000196435">
    <property type="component" value="Unassembled WGS sequence"/>
</dbReference>
<gene>
    <name evidence="1" type="ORF">XIS1_1290013</name>
</gene>
<protein>
    <submittedName>
        <fullName evidence="1">Prevent host death protein</fullName>
    </submittedName>
</protein>
<name>A0A1N6MSV7_9GAMM</name>
<reference evidence="2" key="1">
    <citation type="submission" date="2016-12" db="EMBL/GenBank/DDBJ databases">
        <authorList>
            <person name="Gaudriault S."/>
        </authorList>
    </citation>
    <scope>NUCLEOTIDE SEQUENCE [LARGE SCALE GENOMIC DNA]</scope>
    <source>
        <strain evidence="2">HGB1681 (deposited as PTA-6826 in the American Type Culture Collection)</strain>
    </source>
</reference>
<accession>A0A1N6MSV7</accession>
<dbReference type="AlphaFoldDB" id="A0A1N6MSV7"/>